<evidence type="ECO:0000256" key="2">
    <source>
        <dbReference type="ARBA" id="ARBA00023015"/>
    </source>
</evidence>
<evidence type="ECO:0000256" key="3">
    <source>
        <dbReference type="ARBA" id="ARBA00023125"/>
    </source>
</evidence>
<keyword evidence="4" id="KW-0804">Transcription</keyword>
<dbReference type="PANTHER" id="PTHR46577">
    <property type="entry name" value="HTH-TYPE TRANSCRIPTIONAL REGULATORY PROTEIN GABR"/>
    <property type="match status" value="1"/>
</dbReference>
<name>A0ABW7I0R6_9ACTN</name>
<dbReference type="EMBL" id="JBIHMK010000159">
    <property type="protein sequence ID" value="MFH0251698.1"/>
    <property type="molecule type" value="Genomic_DNA"/>
</dbReference>
<dbReference type="InterPro" id="IPR051446">
    <property type="entry name" value="HTH_trans_reg/aminotransferase"/>
</dbReference>
<accession>A0ABW7I0R6</accession>
<feature type="non-terminal residue" evidence="6">
    <location>
        <position position="134"/>
    </location>
</feature>
<gene>
    <name evidence="6" type="ORF">ACG5V6_26250</name>
</gene>
<dbReference type="PANTHER" id="PTHR46577:SF1">
    <property type="entry name" value="HTH-TYPE TRANSCRIPTIONAL REGULATORY PROTEIN GABR"/>
    <property type="match status" value="1"/>
</dbReference>
<comment type="caution">
    <text evidence="6">The sequence shown here is derived from an EMBL/GenBank/DDBJ whole genome shotgun (WGS) entry which is preliminary data.</text>
</comment>
<dbReference type="CDD" id="cd07377">
    <property type="entry name" value="WHTH_GntR"/>
    <property type="match status" value="1"/>
</dbReference>
<evidence type="ECO:0000256" key="1">
    <source>
        <dbReference type="ARBA" id="ARBA00022898"/>
    </source>
</evidence>
<dbReference type="PROSITE" id="PS50949">
    <property type="entry name" value="HTH_GNTR"/>
    <property type="match status" value="1"/>
</dbReference>
<protein>
    <submittedName>
        <fullName evidence="6">GntR family transcriptional regulator</fullName>
    </submittedName>
</protein>
<evidence type="ECO:0000256" key="4">
    <source>
        <dbReference type="ARBA" id="ARBA00023163"/>
    </source>
</evidence>
<proteinExistence type="predicted"/>
<dbReference type="SMART" id="SM00345">
    <property type="entry name" value="HTH_GNTR"/>
    <property type="match status" value="1"/>
</dbReference>
<dbReference type="InterPro" id="IPR000524">
    <property type="entry name" value="Tscrpt_reg_HTH_GntR"/>
</dbReference>
<dbReference type="InterPro" id="IPR036388">
    <property type="entry name" value="WH-like_DNA-bd_sf"/>
</dbReference>
<dbReference type="Proteomes" id="UP001607069">
    <property type="component" value="Unassembled WGS sequence"/>
</dbReference>
<feature type="domain" description="HTH gntR-type" evidence="5">
    <location>
        <begin position="1"/>
        <end position="69"/>
    </location>
</feature>
<keyword evidence="3" id="KW-0238">DNA-binding</keyword>
<organism evidence="6 7">
    <name type="scientific">Streptomyces chitinivorans</name>
    <dbReference type="NCBI Taxonomy" id="1257027"/>
    <lineage>
        <taxon>Bacteria</taxon>
        <taxon>Bacillati</taxon>
        <taxon>Actinomycetota</taxon>
        <taxon>Actinomycetes</taxon>
        <taxon>Kitasatosporales</taxon>
        <taxon>Streptomycetaceae</taxon>
        <taxon>Streptomyces</taxon>
    </lineage>
</organism>
<sequence length="134" mass="13927">MDDYRRIADGMAADIAAGRLRPGDRLPTQREFARRRGIAASTAARVYRELAGRGLTVGEVGRGTFVRASPRTADPAVAEPAEGRVDLEFNHPVVPGQSALLAAGIAPLLRPDVLESATRPVGPAGTAAAPAPPP</sequence>
<evidence type="ECO:0000259" key="5">
    <source>
        <dbReference type="PROSITE" id="PS50949"/>
    </source>
</evidence>
<keyword evidence="7" id="KW-1185">Reference proteome</keyword>
<dbReference type="InterPro" id="IPR036390">
    <property type="entry name" value="WH_DNA-bd_sf"/>
</dbReference>
<dbReference type="SUPFAM" id="SSF46785">
    <property type="entry name" value="Winged helix' DNA-binding domain"/>
    <property type="match status" value="1"/>
</dbReference>
<evidence type="ECO:0000313" key="7">
    <source>
        <dbReference type="Proteomes" id="UP001607069"/>
    </source>
</evidence>
<keyword evidence="1" id="KW-0663">Pyridoxal phosphate</keyword>
<dbReference type="Pfam" id="PF00392">
    <property type="entry name" value="GntR"/>
    <property type="match status" value="1"/>
</dbReference>
<dbReference type="Gene3D" id="1.10.10.10">
    <property type="entry name" value="Winged helix-like DNA-binding domain superfamily/Winged helix DNA-binding domain"/>
    <property type="match status" value="1"/>
</dbReference>
<evidence type="ECO:0000313" key="6">
    <source>
        <dbReference type="EMBL" id="MFH0251698.1"/>
    </source>
</evidence>
<reference evidence="6 7" key="1">
    <citation type="submission" date="2024-10" db="EMBL/GenBank/DDBJ databases">
        <authorList>
            <person name="Cho J.-C."/>
        </authorList>
    </citation>
    <scope>NUCLEOTIDE SEQUENCE [LARGE SCALE GENOMIC DNA]</scope>
    <source>
        <strain evidence="6 7">KCTC29696</strain>
    </source>
</reference>
<dbReference type="RefSeq" id="WP_394631367.1">
    <property type="nucleotide sequence ID" value="NZ_JBIHMK010000159.1"/>
</dbReference>
<keyword evidence="2" id="KW-0805">Transcription regulation</keyword>